<dbReference type="GeneID" id="92514078"/>
<dbReference type="SUPFAM" id="SSF53590">
    <property type="entry name" value="Nucleoside hydrolase"/>
    <property type="match status" value="1"/>
</dbReference>
<keyword evidence="3" id="KW-0326">Glycosidase</keyword>
<dbReference type="GO" id="GO:0008477">
    <property type="term" value="F:purine nucleosidase activity"/>
    <property type="evidence" value="ECO:0007669"/>
    <property type="project" value="TreeGrafter"/>
</dbReference>
<evidence type="ECO:0000313" key="6">
    <source>
        <dbReference type="EMBL" id="KAG5476339.1"/>
    </source>
</evidence>
<dbReference type="RefSeq" id="XP_067177797.1">
    <property type="nucleotide sequence ID" value="XM_067321566.1"/>
</dbReference>
<dbReference type="PANTHER" id="PTHR12304">
    <property type="entry name" value="INOSINE-URIDINE PREFERRING NUCLEOSIDE HYDROLASE"/>
    <property type="match status" value="1"/>
</dbReference>
<evidence type="ECO:0000256" key="2">
    <source>
        <dbReference type="ARBA" id="ARBA00022801"/>
    </source>
</evidence>
<dbReference type="GO" id="GO:0006152">
    <property type="term" value="P:purine nucleoside catabolic process"/>
    <property type="evidence" value="ECO:0007669"/>
    <property type="project" value="TreeGrafter"/>
</dbReference>
<gene>
    <name evidence="6" type="ORF">LSCM1_04041</name>
</gene>
<dbReference type="Pfam" id="PF01156">
    <property type="entry name" value="IU_nuc_hydro"/>
    <property type="match status" value="1"/>
</dbReference>
<keyword evidence="4" id="KW-0812">Transmembrane</keyword>
<organism evidence="6 7">
    <name type="scientific">Leishmania martiniquensis</name>
    <dbReference type="NCBI Taxonomy" id="1580590"/>
    <lineage>
        <taxon>Eukaryota</taxon>
        <taxon>Discoba</taxon>
        <taxon>Euglenozoa</taxon>
        <taxon>Kinetoplastea</taxon>
        <taxon>Metakinetoplastina</taxon>
        <taxon>Trypanosomatida</taxon>
        <taxon>Trypanosomatidae</taxon>
        <taxon>Leishmaniinae</taxon>
        <taxon>Leishmania</taxon>
    </lineage>
</organism>
<dbReference type="PANTHER" id="PTHR12304:SF4">
    <property type="entry name" value="URIDINE NUCLEOSIDASE"/>
    <property type="match status" value="1"/>
</dbReference>
<dbReference type="InterPro" id="IPR036452">
    <property type="entry name" value="Ribo_hydro-like"/>
</dbReference>
<proteinExistence type="inferred from homology"/>
<accession>A0A836GM58</accession>
<evidence type="ECO:0000256" key="1">
    <source>
        <dbReference type="ARBA" id="ARBA00009176"/>
    </source>
</evidence>
<evidence type="ECO:0000256" key="4">
    <source>
        <dbReference type="SAM" id="Phobius"/>
    </source>
</evidence>
<keyword evidence="4" id="KW-1133">Transmembrane helix</keyword>
<feature type="transmembrane region" description="Helical" evidence="4">
    <location>
        <begin position="25"/>
        <end position="42"/>
    </location>
</feature>
<evidence type="ECO:0000259" key="5">
    <source>
        <dbReference type="Pfam" id="PF01156"/>
    </source>
</evidence>
<feature type="domain" description="Inosine/uridine-preferring nucleoside hydrolase" evidence="5">
    <location>
        <begin position="133"/>
        <end position="330"/>
    </location>
</feature>
<dbReference type="InterPro" id="IPR001910">
    <property type="entry name" value="Inosine/uridine_hydrolase_dom"/>
</dbReference>
<sequence>MDQVKEYYQQWCDLPQPRKIRITKLFACACYLLFLLLLVIYTCGRTGKKTWTIEPTILFTDGTPYNMEVIRYLTQRRDVIIGMVVLNNNILAVEKLRSKVSNIEAILGALKAEGYTKKVPVYASHTFSPDNFVAPLERLLASQSVKFVVAGPCTEVAHFLTQYPTHLSNVAGIFVAGGAFNRAGNADYLFVNNTKAERNFFMDPMAADQVVAGLHKRPVMLFPIDVTVAWTETAFAAIVSNPSSSAGSVAAVAAGLEWYYKKVDSTRSTTVGLMAAAYASDAQVRQSAVYTSIPVRVRTAETNATNGQSYRPTAGTAVRVMLSVAVDTFFRHLLSVDRLPLA</sequence>
<dbReference type="Proteomes" id="UP000673552">
    <property type="component" value="Chromosome 26"/>
</dbReference>
<dbReference type="KEGG" id="lmat:92514078"/>
<dbReference type="Gene3D" id="3.90.245.10">
    <property type="entry name" value="Ribonucleoside hydrolase-like"/>
    <property type="match status" value="1"/>
</dbReference>
<comment type="caution">
    <text evidence="6">The sequence shown here is derived from an EMBL/GenBank/DDBJ whole genome shotgun (WGS) entry which is preliminary data.</text>
</comment>
<keyword evidence="4" id="KW-0472">Membrane</keyword>
<comment type="similarity">
    <text evidence="1">Belongs to the IUNH family.</text>
</comment>
<evidence type="ECO:0000313" key="7">
    <source>
        <dbReference type="Proteomes" id="UP000673552"/>
    </source>
</evidence>
<dbReference type="AlphaFoldDB" id="A0A836GM58"/>
<dbReference type="EMBL" id="JAFEUZ010000026">
    <property type="protein sequence ID" value="KAG5476339.1"/>
    <property type="molecule type" value="Genomic_DNA"/>
</dbReference>
<name>A0A836GM58_9TRYP</name>
<keyword evidence="7" id="KW-1185">Reference proteome</keyword>
<evidence type="ECO:0000256" key="3">
    <source>
        <dbReference type="ARBA" id="ARBA00023295"/>
    </source>
</evidence>
<reference evidence="6 7" key="1">
    <citation type="submission" date="2021-03" db="EMBL/GenBank/DDBJ databases">
        <title>Leishmania (Mundinia) martiniquensis Genome sequencing and assembly.</title>
        <authorList>
            <person name="Almutairi H."/>
            <person name="Gatherer D."/>
        </authorList>
    </citation>
    <scope>NUCLEOTIDE SEQUENCE [LARGE SCALE GENOMIC DNA]</scope>
    <source>
        <strain evidence="6">LSCM1</strain>
    </source>
</reference>
<keyword evidence="2" id="KW-0378">Hydrolase</keyword>
<dbReference type="InterPro" id="IPR023186">
    <property type="entry name" value="IUNH"/>
</dbReference>
<dbReference type="GO" id="GO:0005829">
    <property type="term" value="C:cytosol"/>
    <property type="evidence" value="ECO:0007669"/>
    <property type="project" value="TreeGrafter"/>
</dbReference>
<protein>
    <recommendedName>
        <fullName evidence="5">Inosine/uridine-preferring nucleoside hydrolase domain-containing protein</fullName>
    </recommendedName>
</protein>
<dbReference type="OrthoDB" id="5783963at2759"/>